<evidence type="ECO:0000256" key="4">
    <source>
        <dbReference type="ARBA" id="ARBA00022989"/>
    </source>
</evidence>
<feature type="transmembrane region" description="Helical" evidence="6">
    <location>
        <begin position="99"/>
        <end position="118"/>
    </location>
</feature>
<evidence type="ECO:0000313" key="8">
    <source>
        <dbReference type="Proteomes" id="UP000249516"/>
    </source>
</evidence>
<feature type="transmembrane region" description="Helical" evidence="6">
    <location>
        <begin position="335"/>
        <end position="356"/>
    </location>
</feature>
<evidence type="ECO:0000256" key="5">
    <source>
        <dbReference type="ARBA" id="ARBA00023136"/>
    </source>
</evidence>
<feature type="transmembrane region" description="Helical" evidence="6">
    <location>
        <begin position="12"/>
        <end position="33"/>
    </location>
</feature>
<protein>
    <recommendedName>
        <fullName evidence="9">MFS transporter</fullName>
    </recommendedName>
</protein>
<feature type="transmembrane region" description="Helical" evidence="6">
    <location>
        <begin position="204"/>
        <end position="223"/>
    </location>
</feature>
<evidence type="ECO:0008006" key="9">
    <source>
        <dbReference type="Google" id="ProtNLM"/>
    </source>
</evidence>
<dbReference type="SUPFAM" id="SSF103473">
    <property type="entry name" value="MFS general substrate transporter"/>
    <property type="match status" value="1"/>
</dbReference>
<dbReference type="Proteomes" id="UP000249516">
    <property type="component" value="Unassembled WGS sequence"/>
</dbReference>
<reference evidence="7 8" key="1">
    <citation type="submission" date="2018-10" db="EMBL/GenBank/DDBJ databases">
        <title>Kocuria tytouropygialis sp. nov., isolated from the uropygial gland of an American barn owl (Tyto furcata).</title>
        <authorList>
            <person name="Braun M.S."/>
            <person name="Wang E."/>
            <person name="Zimmermann S."/>
            <person name="Wagner H."/>
            <person name="Wink M."/>
        </authorList>
    </citation>
    <scope>NUCLEOTIDE SEQUENCE [LARGE SCALE GENOMIC DNA]</scope>
    <source>
        <strain evidence="7 8">442</strain>
    </source>
</reference>
<keyword evidence="8" id="KW-1185">Reference proteome</keyword>
<organism evidence="7 8">
    <name type="scientific">Kocuria tytonis</name>
    <dbReference type="NCBI Taxonomy" id="2054280"/>
    <lineage>
        <taxon>Bacteria</taxon>
        <taxon>Bacillati</taxon>
        <taxon>Actinomycetota</taxon>
        <taxon>Actinomycetes</taxon>
        <taxon>Micrococcales</taxon>
        <taxon>Micrococcaceae</taxon>
        <taxon>Kocuria</taxon>
    </lineage>
</organism>
<accession>A0A495ABE8</accession>
<dbReference type="InterPro" id="IPR036259">
    <property type="entry name" value="MFS_trans_sf"/>
</dbReference>
<dbReference type="PANTHER" id="PTHR23513:SF6">
    <property type="entry name" value="MAJOR FACILITATOR SUPERFAMILY ASSOCIATED DOMAIN-CONTAINING PROTEIN"/>
    <property type="match status" value="1"/>
</dbReference>
<feature type="transmembrane region" description="Helical" evidence="6">
    <location>
        <begin position="275"/>
        <end position="297"/>
    </location>
</feature>
<name>A0A495ABE8_9MICC</name>
<dbReference type="GO" id="GO:0022857">
    <property type="term" value="F:transmembrane transporter activity"/>
    <property type="evidence" value="ECO:0007669"/>
    <property type="project" value="InterPro"/>
</dbReference>
<evidence type="ECO:0000256" key="1">
    <source>
        <dbReference type="ARBA" id="ARBA00004651"/>
    </source>
</evidence>
<dbReference type="InterPro" id="IPR011701">
    <property type="entry name" value="MFS"/>
</dbReference>
<dbReference type="PANTHER" id="PTHR23513">
    <property type="entry name" value="INTEGRAL MEMBRANE EFFLUX PROTEIN-RELATED"/>
    <property type="match status" value="1"/>
</dbReference>
<dbReference type="Pfam" id="PF07690">
    <property type="entry name" value="MFS_1"/>
    <property type="match status" value="1"/>
</dbReference>
<dbReference type="AlphaFoldDB" id="A0A495ABE8"/>
<dbReference type="GO" id="GO:0005886">
    <property type="term" value="C:plasma membrane"/>
    <property type="evidence" value="ECO:0007669"/>
    <property type="project" value="UniProtKB-SubCell"/>
</dbReference>
<evidence type="ECO:0000256" key="6">
    <source>
        <dbReference type="SAM" id="Phobius"/>
    </source>
</evidence>
<evidence type="ECO:0000256" key="3">
    <source>
        <dbReference type="ARBA" id="ARBA00022692"/>
    </source>
</evidence>
<proteinExistence type="predicted"/>
<comment type="caution">
    <text evidence="7">The sequence shown here is derived from an EMBL/GenBank/DDBJ whole genome shotgun (WGS) entry which is preliminary data.</text>
</comment>
<feature type="transmembrane region" description="Helical" evidence="6">
    <location>
        <begin position="362"/>
        <end position="382"/>
    </location>
</feature>
<evidence type="ECO:0000256" key="2">
    <source>
        <dbReference type="ARBA" id="ARBA00022475"/>
    </source>
</evidence>
<dbReference type="RefSeq" id="WP_121030141.1">
    <property type="nucleotide sequence ID" value="NZ_PNJG02000001.1"/>
</dbReference>
<feature type="transmembrane region" description="Helical" evidence="6">
    <location>
        <begin position="45"/>
        <end position="67"/>
    </location>
</feature>
<keyword evidence="4 6" id="KW-1133">Transmembrane helix</keyword>
<feature type="transmembrane region" description="Helical" evidence="6">
    <location>
        <begin position="303"/>
        <end position="323"/>
    </location>
</feature>
<keyword evidence="2" id="KW-1003">Cell membrane</keyword>
<feature type="transmembrane region" description="Helical" evidence="6">
    <location>
        <begin position="229"/>
        <end position="254"/>
    </location>
</feature>
<gene>
    <name evidence="7" type="ORF">C1C97_004260</name>
</gene>
<feature type="transmembrane region" description="Helical" evidence="6">
    <location>
        <begin position="139"/>
        <end position="157"/>
    </location>
</feature>
<feature type="transmembrane region" description="Helical" evidence="6">
    <location>
        <begin position="74"/>
        <end position="93"/>
    </location>
</feature>
<feature type="transmembrane region" description="Helical" evidence="6">
    <location>
        <begin position="163"/>
        <end position="183"/>
    </location>
</feature>
<dbReference type="Gene3D" id="1.20.1250.20">
    <property type="entry name" value="MFS general substrate transporter like domains"/>
    <property type="match status" value="1"/>
</dbReference>
<evidence type="ECO:0000313" key="7">
    <source>
        <dbReference type="EMBL" id="RKQ36830.1"/>
    </source>
</evidence>
<dbReference type="EMBL" id="PNJG02000001">
    <property type="protein sequence ID" value="RKQ36830.1"/>
    <property type="molecule type" value="Genomic_DNA"/>
</dbReference>
<comment type="subcellular location">
    <subcellularLocation>
        <location evidence="1">Cell membrane</location>
        <topology evidence="1">Multi-pass membrane protein</topology>
    </subcellularLocation>
</comment>
<keyword evidence="3 6" id="KW-0812">Transmembrane</keyword>
<dbReference type="OrthoDB" id="4883592at2"/>
<keyword evidence="5 6" id="KW-0472">Membrane</keyword>
<sequence>MSAGTTRDGIRLTVLLAGLLLSTCGDDIAAIAFSLRAARSGSPQLLAAILLAQSVPALALGLFGGVIADRSLRWWWWPASLLVQGLLFITMAVLQRDAVIVLCVALTSAVAALTGPVANKLIARHSRNHQRTGGHLATVNGLSQAAGAALGGVAFGMNGVAPLLLVDAASFLLLAVVALAVTGRAPVPLDSSARGGVLLGFSRLAAPGSFGVAGLLLLAWTVFATSLEGVAGVFVLTGPAAWTSAHVGLAWGLWGVGLVAGGQFAGRVRGRATPLLVAGAACMGAVFLVLACFLPGFGAAAPLFGIGGAANGAFNAAVSRIILTAVPLTEQARCWAAYRWIVTCCLVAGYVVGGAAGAQHGVAALAGAGGLAVLGAVVRVVAGAGGRRAPRKELP</sequence>